<gene>
    <name evidence="1" type="ORF">BVRB_8g200890</name>
</gene>
<dbReference type="OrthoDB" id="1303430at2759"/>
<reference evidence="1 2" key="1">
    <citation type="journal article" date="2014" name="Nature">
        <title>The genome of the recently domesticated crop plant sugar beet (Beta vulgaris).</title>
        <authorList>
            <person name="Dohm J.C."/>
            <person name="Minoche A.E."/>
            <person name="Holtgrawe D."/>
            <person name="Capella-Gutierrez S."/>
            <person name="Zakrzewski F."/>
            <person name="Tafer H."/>
            <person name="Rupp O."/>
            <person name="Sorensen T.R."/>
            <person name="Stracke R."/>
            <person name="Reinhardt R."/>
            <person name="Goesmann A."/>
            <person name="Kraft T."/>
            <person name="Schulz B."/>
            <person name="Stadler P.F."/>
            <person name="Schmidt T."/>
            <person name="Gabaldon T."/>
            <person name="Lehrach H."/>
            <person name="Weisshaar B."/>
            <person name="Himmelbauer H."/>
        </authorList>
    </citation>
    <scope>NUCLEOTIDE SEQUENCE [LARGE SCALE GENOMIC DNA]</scope>
    <source>
        <tissue evidence="1">Taproot</tissue>
    </source>
</reference>
<dbReference type="Pfam" id="PF13540">
    <property type="entry name" value="RCC1_2"/>
    <property type="match status" value="1"/>
</dbReference>
<proteinExistence type="predicted"/>
<dbReference type="EMBL" id="KQ090364">
    <property type="protein sequence ID" value="KMS96668.1"/>
    <property type="molecule type" value="Genomic_DNA"/>
</dbReference>
<dbReference type="Proteomes" id="UP000035740">
    <property type="component" value="Unassembled WGS sequence"/>
</dbReference>
<dbReference type="PROSITE" id="PS00626">
    <property type="entry name" value="RCC1_2"/>
    <property type="match status" value="1"/>
</dbReference>
<name>A0A0J8B9J2_BETVV</name>
<dbReference type="SUPFAM" id="SSF50985">
    <property type="entry name" value="RCC1/BLIP-II"/>
    <property type="match status" value="1"/>
</dbReference>
<protein>
    <submittedName>
        <fullName evidence="1">Uncharacterized protein</fullName>
    </submittedName>
</protein>
<organism evidence="1 2">
    <name type="scientific">Beta vulgaris subsp. vulgaris</name>
    <name type="common">Beet</name>
    <dbReference type="NCBI Taxonomy" id="3555"/>
    <lineage>
        <taxon>Eukaryota</taxon>
        <taxon>Viridiplantae</taxon>
        <taxon>Streptophyta</taxon>
        <taxon>Embryophyta</taxon>
        <taxon>Tracheophyta</taxon>
        <taxon>Spermatophyta</taxon>
        <taxon>Magnoliopsida</taxon>
        <taxon>eudicotyledons</taxon>
        <taxon>Gunneridae</taxon>
        <taxon>Pentapetalae</taxon>
        <taxon>Caryophyllales</taxon>
        <taxon>Chenopodiaceae</taxon>
        <taxon>Betoideae</taxon>
        <taxon>Beta</taxon>
    </lineage>
</organism>
<dbReference type="Gene3D" id="2.130.10.30">
    <property type="entry name" value="Regulator of chromosome condensation 1/beta-lactamase-inhibitor protein II"/>
    <property type="match status" value="1"/>
</dbReference>
<dbReference type="InterPro" id="IPR009091">
    <property type="entry name" value="RCC1/BLIP-II"/>
</dbReference>
<dbReference type="AlphaFoldDB" id="A0A0J8B9J2"/>
<evidence type="ECO:0000313" key="1">
    <source>
        <dbReference type="EMBL" id="KMS96668.1"/>
    </source>
</evidence>
<evidence type="ECO:0000313" key="2">
    <source>
        <dbReference type="Proteomes" id="UP000035740"/>
    </source>
</evidence>
<dbReference type="Gramene" id="KMS96668">
    <property type="protein sequence ID" value="KMS96668"/>
    <property type="gene ID" value="BVRB_8g200890"/>
</dbReference>
<dbReference type="InterPro" id="IPR000408">
    <property type="entry name" value="Reg_chr_condens"/>
</dbReference>
<keyword evidence="2" id="KW-1185">Reference proteome</keyword>
<accession>A0A0J8B9J2</accession>
<sequence length="37" mass="3774">MLAPACEGIPVEMVAAGAEHSAAVTEAGEVYGWGWGR</sequence>